<proteinExistence type="predicted"/>
<feature type="compositionally biased region" description="Polar residues" evidence="6">
    <location>
        <begin position="1"/>
        <end position="12"/>
    </location>
</feature>
<dbReference type="Proteomes" id="UP000236291">
    <property type="component" value="Unassembled WGS sequence"/>
</dbReference>
<evidence type="ECO:0000256" key="1">
    <source>
        <dbReference type="ARBA" id="ARBA00004496"/>
    </source>
</evidence>
<dbReference type="InterPro" id="IPR016024">
    <property type="entry name" value="ARM-type_fold"/>
</dbReference>
<dbReference type="ExpressionAtlas" id="A0A2K3NTZ0">
    <property type="expression patterns" value="baseline"/>
</dbReference>
<evidence type="ECO:0000256" key="6">
    <source>
        <dbReference type="SAM" id="MobiDB-lite"/>
    </source>
</evidence>
<organism evidence="7 8">
    <name type="scientific">Trifolium pratense</name>
    <name type="common">Red clover</name>
    <dbReference type="NCBI Taxonomy" id="57577"/>
    <lineage>
        <taxon>Eukaryota</taxon>
        <taxon>Viridiplantae</taxon>
        <taxon>Streptophyta</taxon>
        <taxon>Embryophyta</taxon>
        <taxon>Tracheophyta</taxon>
        <taxon>Spermatophyta</taxon>
        <taxon>Magnoliopsida</taxon>
        <taxon>eudicotyledons</taxon>
        <taxon>Gunneridae</taxon>
        <taxon>Pentapetalae</taxon>
        <taxon>rosids</taxon>
        <taxon>fabids</taxon>
        <taxon>Fabales</taxon>
        <taxon>Fabaceae</taxon>
        <taxon>Papilionoideae</taxon>
        <taxon>50 kb inversion clade</taxon>
        <taxon>NPAAA clade</taxon>
        <taxon>Hologalegina</taxon>
        <taxon>IRL clade</taxon>
        <taxon>Trifolieae</taxon>
        <taxon>Trifolium</taxon>
    </lineage>
</organism>
<keyword evidence="5" id="KW-0653">Protein transport</keyword>
<sequence length="1124" mass="127619">MASTSESNSTPRFWSPPLPPPKPPPGFSLRNPFDPDINSPHRNFFEQRIVKRRFIENNQDKSLIHGHKLQDHTAIFIESNDLSSLQEAIDEYAQTEDESLLTIFKSFELNYPNSFSFKLAKILQLHPPFQIRTEIVAILHSIQKNPTSFLHSKILMAMRNLLLHSVKVESEEILFPVLCQTIGLLADRLYRSSLVWEELLQYACDCISADSQSNNKKGLTLFVEFPVNAFQNREFWLNQGNFDLVVLKNSEFIYSMDQDLKALAYDSSISLMLLSKNFQKTDLYDSLLLILLNIIDQHGDEQVLVNRVSRLCDLVSLDDGNFFKGKYGEVFWCMIRAAEVEGASEELRIKTCTVIKELYEENVIKNVSCEEMKRVLVVAMNMLSCVVDDPLWYDVDYEYSVNVGLTDAFYLGIFLFNSLSLDGDEGVFVPTAIEIITVKYASKIDWQLRHAALLAIGWIAERNFKGQDMIQYFDQVVSLVLKSLDDLDPRVLWAAMHAIACLSEFKEQLMHGDYHKKLLTKLVPIIRWNSCVRVQLYAVIGIHSLVKNCGIDKILPFGEPMVASLLVLLLLKHDKQKLQVEAIDTLKSFAVSMPVTFRQNYYDTTMETLKVIVFNKHSSPALLIFAKCLECMIYLVRKVGPDSFKEEEAVQVVESLISLEGKLSNTGYFAKCIILQALEQICRCPRVSIDKFIDKLMPMLLGSIQHYLDLTVDKLKDDGEKDLVETMIVQACNILSYFAVRSSRSFPPHIGKVNTMFTRLLGCSSFQIRKASILGLPNLLLSLKVADKNMEIKRGFTFFIVQSLIEALKKETDRDLYTIVMRLLARCIQTSSSFFSDQLIKVIADGIDDTTKKIIDTEINKAEEVVASESGCESLPTEDTLQEVVQLIETTIITFKDRCKLHVDDLMSNVVDFLADDNPDRLVAFAISIFNVTFPLFPDKLPTYHDRYNLAFCFALKRDYPCSGLHATRAIGICAMYGGDQFKSSAKVCILRLYKVISKRLSISELLYDTAVSALGKIIEFQRDIIGPKVVQKWLNFLPLKHAYDEARYAHGLLSKLIQSSDEDLFGSNNKNLPKIISAIKEILSGPDRIGTEEAINQMIDFIDQHGGMEIELGGTRGTTFIVF</sequence>
<reference evidence="7 8" key="2">
    <citation type="journal article" date="2017" name="Front. Plant Sci.">
        <title>Gene Classification and Mining of Molecular Markers Useful in Red Clover (Trifolium pratense) Breeding.</title>
        <authorList>
            <person name="Istvanek J."/>
            <person name="Dluhosova J."/>
            <person name="Dluhos P."/>
            <person name="Patkova L."/>
            <person name="Nedelnik J."/>
            <person name="Repkova J."/>
        </authorList>
    </citation>
    <scope>NUCLEOTIDE SEQUENCE [LARGE SCALE GENOMIC DNA]</scope>
    <source>
        <strain evidence="8">cv. Tatra</strain>
        <tissue evidence="7">Young leaves</tissue>
    </source>
</reference>
<dbReference type="GO" id="GO:0006606">
    <property type="term" value="P:protein import into nucleus"/>
    <property type="evidence" value="ECO:0007669"/>
    <property type="project" value="InterPro"/>
</dbReference>
<dbReference type="GO" id="GO:0005737">
    <property type="term" value="C:cytoplasm"/>
    <property type="evidence" value="ECO:0007669"/>
    <property type="project" value="UniProtKB-SubCell"/>
</dbReference>
<feature type="compositionally biased region" description="Pro residues" evidence="6">
    <location>
        <begin position="14"/>
        <end position="26"/>
    </location>
</feature>
<gene>
    <name evidence="7" type="primary">importin-5</name>
    <name evidence="7" type="ORF">L195_g002968</name>
</gene>
<reference evidence="7 8" key="1">
    <citation type="journal article" date="2014" name="Am. J. Bot.">
        <title>Genome assembly and annotation for red clover (Trifolium pratense; Fabaceae).</title>
        <authorList>
            <person name="Istvanek J."/>
            <person name="Jaros M."/>
            <person name="Krenek A."/>
            <person name="Repkova J."/>
        </authorList>
    </citation>
    <scope>NUCLEOTIDE SEQUENCE [LARGE SCALE GENOMIC DNA]</scope>
    <source>
        <strain evidence="8">cv. Tatra</strain>
        <tissue evidence="7">Young leaves</tissue>
    </source>
</reference>
<dbReference type="STRING" id="57577.A0A2K3NTZ0"/>
<dbReference type="Gene3D" id="1.25.10.10">
    <property type="entry name" value="Leucine-rich Repeat Variant"/>
    <property type="match status" value="1"/>
</dbReference>
<evidence type="ECO:0000313" key="8">
    <source>
        <dbReference type="Proteomes" id="UP000236291"/>
    </source>
</evidence>
<evidence type="ECO:0000256" key="4">
    <source>
        <dbReference type="ARBA" id="ARBA00022737"/>
    </source>
</evidence>
<comment type="caution">
    <text evidence="7">The sequence shown here is derived from an EMBL/GenBank/DDBJ whole genome shotgun (WGS) entry which is preliminary data.</text>
</comment>
<name>A0A2K3NTZ0_TRIPR</name>
<feature type="region of interest" description="Disordered" evidence="6">
    <location>
        <begin position="1"/>
        <end position="33"/>
    </location>
</feature>
<dbReference type="AlphaFoldDB" id="A0A2K3NTZ0"/>
<dbReference type="SUPFAM" id="SSF48371">
    <property type="entry name" value="ARM repeat"/>
    <property type="match status" value="2"/>
</dbReference>
<keyword evidence="4" id="KW-0677">Repeat</keyword>
<evidence type="ECO:0000256" key="2">
    <source>
        <dbReference type="ARBA" id="ARBA00022448"/>
    </source>
</evidence>
<dbReference type="EMBL" id="ASHM01001339">
    <property type="protein sequence ID" value="PNY06500.1"/>
    <property type="molecule type" value="Genomic_DNA"/>
</dbReference>
<evidence type="ECO:0000313" key="7">
    <source>
        <dbReference type="EMBL" id="PNY06500.1"/>
    </source>
</evidence>
<keyword evidence="2" id="KW-0813">Transport</keyword>
<dbReference type="InterPro" id="IPR040122">
    <property type="entry name" value="Importin_beta"/>
</dbReference>
<protein>
    <submittedName>
        <fullName evidence="7">Importin-5</fullName>
    </submittedName>
</protein>
<evidence type="ECO:0000256" key="3">
    <source>
        <dbReference type="ARBA" id="ARBA00022490"/>
    </source>
</evidence>
<dbReference type="InterPro" id="IPR011989">
    <property type="entry name" value="ARM-like"/>
</dbReference>
<comment type="subcellular location">
    <subcellularLocation>
        <location evidence="1">Cytoplasm</location>
    </subcellularLocation>
</comment>
<keyword evidence="3" id="KW-0963">Cytoplasm</keyword>
<dbReference type="PANTHER" id="PTHR10527">
    <property type="entry name" value="IMPORTIN BETA"/>
    <property type="match status" value="1"/>
</dbReference>
<evidence type="ECO:0000256" key="5">
    <source>
        <dbReference type="ARBA" id="ARBA00022927"/>
    </source>
</evidence>
<accession>A0A2K3NTZ0</accession>